<dbReference type="InterPro" id="IPR015679">
    <property type="entry name" value="PLipase_D_fam"/>
</dbReference>
<dbReference type="SUPFAM" id="SSF56024">
    <property type="entry name" value="Phospholipase D/nuclease"/>
    <property type="match status" value="1"/>
</dbReference>
<evidence type="ECO:0000313" key="4">
    <source>
        <dbReference type="Proteomes" id="UP000245207"/>
    </source>
</evidence>
<sequence length="576" mass="66423">MHAKQPVFGKVGQALELQKLISEHNINMHVKSHNIIKQDAKPASGKKDQILQLQKVIYEHITSMQVQTQNIIRGPAIETYSSHVLFIAVEMGNTNFVVELLRQYPDLMWKMSMKLFSESRSFFADLVAIAPYHFTLNTPSNQIYVLIFIQIDSLSTEIDRLFKKNSNLSSAYQEATVGMVSHWENKAHPKRQANAGLVIGKDNIIDQSIQDAYIHAIHRAKNFIYIENQYFIGSSFAWQSDDSDINDVARLRLERSSLSTSLYQCDLKSMNLQKHLKQIQITRESTGSQKFHDLRARQNNDSQKFQSGIRCSYFNSKNGRRYGVIECDLSVCKGLESPKCKDYGGVIWTIYKKLAIEETSEKWRTLGLTNSTELYLHHRYHFPCIPRDRASYKLGILLSHRAFFGHLICTGLSNENVAFASAVSVVYREYTFGSEIVIFSEQGQSLCVTSEHDFPIHFSSVCSLKQRMNLQNMRTAIAPHKKPENQGVFLRSVDEIRALNMATNFFVQHFIDTTFYYRHLKFLCFVTCRLKKHKAAGDNGRKRRKCVMERCDRKHIRNIKQSRFSIKLAHQESCLC</sequence>
<evidence type="ECO:0000313" key="3">
    <source>
        <dbReference type="EMBL" id="PWA48842.1"/>
    </source>
</evidence>
<dbReference type="STRING" id="35608.A0A2U1LIM2"/>
<dbReference type="GO" id="GO:0009395">
    <property type="term" value="P:phospholipid catabolic process"/>
    <property type="evidence" value="ECO:0007669"/>
    <property type="project" value="TreeGrafter"/>
</dbReference>
<dbReference type="GO" id="GO:0004630">
    <property type="term" value="F:phospholipase D activity"/>
    <property type="evidence" value="ECO:0007669"/>
    <property type="project" value="TreeGrafter"/>
</dbReference>
<name>A0A2U1LIM2_ARTAN</name>
<dbReference type="GO" id="GO:0005886">
    <property type="term" value="C:plasma membrane"/>
    <property type="evidence" value="ECO:0007669"/>
    <property type="project" value="TreeGrafter"/>
</dbReference>
<protein>
    <submittedName>
        <fullName evidence="3">Ankyrin repeat-containing domain, PGG domain protein</fullName>
    </submittedName>
</protein>
<evidence type="ECO:0000256" key="2">
    <source>
        <dbReference type="ARBA" id="ARBA00023098"/>
    </source>
</evidence>
<dbReference type="PANTHER" id="PTHR18896:SF60">
    <property type="entry name" value="PHOSPHOLIPASE D"/>
    <property type="match status" value="1"/>
</dbReference>
<accession>A0A2U1LIM2</accession>
<comment type="caution">
    <text evidence="3">The sequence shown here is derived from an EMBL/GenBank/DDBJ whole genome shotgun (WGS) entry which is preliminary data.</text>
</comment>
<dbReference type="AlphaFoldDB" id="A0A2U1LIM2"/>
<keyword evidence="2" id="KW-0443">Lipid metabolism</keyword>
<dbReference type="PANTHER" id="PTHR18896">
    <property type="entry name" value="PHOSPHOLIPASE D"/>
    <property type="match status" value="1"/>
</dbReference>
<reference evidence="3 4" key="1">
    <citation type="journal article" date="2018" name="Mol. Plant">
        <title>The genome of Artemisia annua provides insight into the evolution of Asteraceae family and artemisinin biosynthesis.</title>
        <authorList>
            <person name="Shen Q."/>
            <person name="Zhang L."/>
            <person name="Liao Z."/>
            <person name="Wang S."/>
            <person name="Yan T."/>
            <person name="Shi P."/>
            <person name="Liu M."/>
            <person name="Fu X."/>
            <person name="Pan Q."/>
            <person name="Wang Y."/>
            <person name="Lv Z."/>
            <person name="Lu X."/>
            <person name="Zhang F."/>
            <person name="Jiang W."/>
            <person name="Ma Y."/>
            <person name="Chen M."/>
            <person name="Hao X."/>
            <person name="Li L."/>
            <person name="Tang Y."/>
            <person name="Lv G."/>
            <person name="Zhou Y."/>
            <person name="Sun X."/>
            <person name="Brodelius P.E."/>
            <person name="Rose J.K.C."/>
            <person name="Tang K."/>
        </authorList>
    </citation>
    <scope>NUCLEOTIDE SEQUENCE [LARGE SCALE GENOMIC DNA]</scope>
    <source>
        <strain evidence="4">cv. Huhao1</strain>
        <tissue evidence="3">Leaf</tissue>
    </source>
</reference>
<dbReference type="OrthoDB" id="2019706at2759"/>
<evidence type="ECO:0000256" key="1">
    <source>
        <dbReference type="ARBA" id="ARBA00022737"/>
    </source>
</evidence>
<gene>
    <name evidence="3" type="ORF">CTI12_AA487510</name>
</gene>
<dbReference type="Proteomes" id="UP000245207">
    <property type="component" value="Unassembled WGS sequence"/>
</dbReference>
<proteinExistence type="predicted"/>
<dbReference type="EMBL" id="PKPP01009192">
    <property type="protein sequence ID" value="PWA48842.1"/>
    <property type="molecule type" value="Genomic_DNA"/>
</dbReference>
<keyword evidence="4" id="KW-1185">Reference proteome</keyword>
<keyword evidence="1" id="KW-0677">Repeat</keyword>
<organism evidence="3 4">
    <name type="scientific">Artemisia annua</name>
    <name type="common">Sweet wormwood</name>
    <dbReference type="NCBI Taxonomy" id="35608"/>
    <lineage>
        <taxon>Eukaryota</taxon>
        <taxon>Viridiplantae</taxon>
        <taxon>Streptophyta</taxon>
        <taxon>Embryophyta</taxon>
        <taxon>Tracheophyta</taxon>
        <taxon>Spermatophyta</taxon>
        <taxon>Magnoliopsida</taxon>
        <taxon>eudicotyledons</taxon>
        <taxon>Gunneridae</taxon>
        <taxon>Pentapetalae</taxon>
        <taxon>asterids</taxon>
        <taxon>campanulids</taxon>
        <taxon>Asterales</taxon>
        <taxon>Asteraceae</taxon>
        <taxon>Asteroideae</taxon>
        <taxon>Anthemideae</taxon>
        <taxon>Artemisiinae</taxon>
        <taxon>Artemisia</taxon>
    </lineage>
</organism>